<dbReference type="InterPro" id="IPR036291">
    <property type="entry name" value="NAD(P)-bd_dom_sf"/>
</dbReference>
<protein>
    <recommendedName>
        <fullName evidence="8">Dihydropteridine reductase</fullName>
        <ecNumber evidence="7">1.5.1.34</ecNumber>
    </recommendedName>
    <alternativeName>
        <fullName evidence="10">HDHPR</fullName>
    </alternativeName>
    <alternativeName>
        <fullName evidence="9">Quinoid dihydropteridine reductase</fullName>
    </alternativeName>
</protein>
<evidence type="ECO:0000256" key="11">
    <source>
        <dbReference type="ARBA" id="ARBA00047429"/>
    </source>
</evidence>
<keyword evidence="4" id="KW-0560">Oxidoreductase</keyword>
<dbReference type="Gene3D" id="3.40.50.720">
    <property type="entry name" value="NAD(P)-binding Rossmann-like Domain"/>
    <property type="match status" value="1"/>
</dbReference>
<keyword evidence="5" id="KW-0783">Tetrahydrobiopterin biosynthesis</keyword>
<evidence type="ECO:0000256" key="8">
    <source>
        <dbReference type="ARBA" id="ARBA00039520"/>
    </source>
</evidence>
<evidence type="ECO:0000256" key="6">
    <source>
        <dbReference type="ARBA" id="ARBA00037099"/>
    </source>
</evidence>
<dbReference type="FunFam" id="3.40.50.720:FF:000157">
    <property type="entry name" value="Quinoid dihydropteridine reductase"/>
    <property type="match status" value="1"/>
</dbReference>
<dbReference type="EC" id="1.5.1.34" evidence="7"/>
<evidence type="ECO:0000256" key="7">
    <source>
        <dbReference type="ARBA" id="ARBA00039153"/>
    </source>
</evidence>
<dbReference type="GO" id="GO:0006729">
    <property type="term" value="P:tetrahydrobiopterin biosynthetic process"/>
    <property type="evidence" value="ECO:0007669"/>
    <property type="project" value="UniProtKB-KW"/>
</dbReference>
<accession>A0A6F9DQM8</accession>
<evidence type="ECO:0000256" key="3">
    <source>
        <dbReference type="ARBA" id="ARBA00022857"/>
    </source>
</evidence>
<comment type="similarity">
    <text evidence="1">Belongs to the short-chain dehydrogenases/reductases (SDR) family.</text>
</comment>
<comment type="subunit">
    <text evidence="2">Homodimer.</text>
</comment>
<dbReference type="PANTHER" id="PTHR15104">
    <property type="entry name" value="DIHYDROPTERIDINE REDUCTASE"/>
    <property type="match status" value="1"/>
</dbReference>
<dbReference type="EMBL" id="LR789478">
    <property type="protein sequence ID" value="CAB3265340.1"/>
    <property type="molecule type" value="mRNA"/>
</dbReference>
<gene>
    <name evidence="13" type="primary">Qdpr</name>
</gene>
<organism evidence="13">
    <name type="scientific">Phallusia mammillata</name>
    <dbReference type="NCBI Taxonomy" id="59560"/>
    <lineage>
        <taxon>Eukaryota</taxon>
        <taxon>Metazoa</taxon>
        <taxon>Chordata</taxon>
        <taxon>Tunicata</taxon>
        <taxon>Ascidiacea</taxon>
        <taxon>Phlebobranchia</taxon>
        <taxon>Ascidiidae</taxon>
        <taxon>Phallusia</taxon>
    </lineage>
</organism>
<evidence type="ECO:0000256" key="5">
    <source>
        <dbReference type="ARBA" id="ARBA00023007"/>
    </source>
</evidence>
<dbReference type="GO" id="GO:0070402">
    <property type="term" value="F:NADPH binding"/>
    <property type="evidence" value="ECO:0007669"/>
    <property type="project" value="TreeGrafter"/>
</dbReference>
<dbReference type="GO" id="GO:0004155">
    <property type="term" value="F:6,7-dihydropteridine reductase activity"/>
    <property type="evidence" value="ECO:0007669"/>
    <property type="project" value="UniProtKB-EC"/>
</dbReference>
<sequence>MSLKLVVYGGSGALGRALVNAFKASNHSVVSIDLVSNDLADSNVVIKNLTSWPEQHQEVVDGVGSVLGDQKVDGLFCVAGGWAGGNAASKDYVKNADLMWKQSVWSSTIAGSLAAKFLKPGGVLTLTGASPATSETPGMIGYGLAKAAVHQLCKSLAAPSSGLPENACTICVLPVTLDTPMNRKFMPKSDFSTWTPLEFIAEMFLKWANGKERVSSGSLLQLKTTGGVTSLNEV</sequence>
<comment type="function">
    <text evidence="6">Catalyzes the conversion of quinonoid dihydrobiopterin into tetrahydrobiopterin.</text>
</comment>
<evidence type="ECO:0000256" key="2">
    <source>
        <dbReference type="ARBA" id="ARBA00011738"/>
    </source>
</evidence>
<dbReference type="PANTHER" id="PTHR15104:SF0">
    <property type="entry name" value="DIHYDROPTERIDINE REDUCTASE"/>
    <property type="match status" value="1"/>
</dbReference>
<dbReference type="AlphaFoldDB" id="A0A6F9DQM8"/>
<comment type="catalytic activity">
    <reaction evidence="12">
        <text>5,6,7,8-tetrahydropteridine + NAD(+) = 6,7-dihydropteridine + NADH + H(+)</text>
        <dbReference type="Rhea" id="RHEA:17869"/>
        <dbReference type="ChEBI" id="CHEBI:15378"/>
        <dbReference type="ChEBI" id="CHEBI:28889"/>
        <dbReference type="ChEBI" id="CHEBI:30156"/>
        <dbReference type="ChEBI" id="CHEBI:57540"/>
        <dbReference type="ChEBI" id="CHEBI:57945"/>
        <dbReference type="EC" id="1.5.1.34"/>
    </reaction>
    <physiologicalReaction direction="right-to-left" evidence="12">
        <dbReference type="Rhea" id="RHEA:17871"/>
    </physiologicalReaction>
</comment>
<dbReference type="SUPFAM" id="SSF51735">
    <property type="entry name" value="NAD(P)-binding Rossmann-fold domains"/>
    <property type="match status" value="1"/>
</dbReference>
<name>A0A6F9DQM8_9ASCI</name>
<evidence type="ECO:0000313" key="13">
    <source>
        <dbReference type="EMBL" id="CAB3265340.1"/>
    </source>
</evidence>
<evidence type="ECO:0000256" key="12">
    <source>
        <dbReference type="ARBA" id="ARBA00047536"/>
    </source>
</evidence>
<dbReference type="GO" id="GO:0005737">
    <property type="term" value="C:cytoplasm"/>
    <property type="evidence" value="ECO:0007669"/>
    <property type="project" value="TreeGrafter"/>
</dbReference>
<dbReference type="InterPro" id="IPR002347">
    <property type="entry name" value="SDR_fam"/>
</dbReference>
<evidence type="ECO:0000256" key="9">
    <source>
        <dbReference type="ARBA" id="ARBA00041348"/>
    </source>
</evidence>
<dbReference type="GO" id="GO:0070404">
    <property type="term" value="F:NADH binding"/>
    <property type="evidence" value="ECO:0007669"/>
    <property type="project" value="TreeGrafter"/>
</dbReference>
<reference evidence="13" key="1">
    <citation type="submission" date="2020-04" db="EMBL/GenBank/DDBJ databases">
        <authorList>
            <person name="Neveu A P."/>
        </authorList>
    </citation>
    <scope>NUCLEOTIDE SEQUENCE</scope>
    <source>
        <tissue evidence="13">Whole embryo</tissue>
    </source>
</reference>
<comment type="catalytic activity">
    <reaction evidence="11">
        <text>5,6,7,8-tetrahydropteridine + NADP(+) = 6,7-dihydropteridine + NADPH + H(+)</text>
        <dbReference type="Rhea" id="RHEA:17865"/>
        <dbReference type="ChEBI" id="CHEBI:15378"/>
        <dbReference type="ChEBI" id="CHEBI:28889"/>
        <dbReference type="ChEBI" id="CHEBI:30156"/>
        <dbReference type="ChEBI" id="CHEBI:57783"/>
        <dbReference type="ChEBI" id="CHEBI:58349"/>
        <dbReference type="EC" id="1.5.1.34"/>
    </reaction>
    <physiologicalReaction direction="right-to-left" evidence="11">
        <dbReference type="Rhea" id="RHEA:17867"/>
    </physiologicalReaction>
</comment>
<proteinExistence type="evidence at transcript level"/>
<keyword evidence="3" id="KW-0521">NADP</keyword>
<evidence type="ECO:0000256" key="1">
    <source>
        <dbReference type="ARBA" id="ARBA00006484"/>
    </source>
</evidence>
<dbReference type="GO" id="GO:0006559">
    <property type="term" value="P:L-phenylalanine catabolic process"/>
    <property type="evidence" value="ECO:0007669"/>
    <property type="project" value="TreeGrafter"/>
</dbReference>
<dbReference type="Pfam" id="PF00106">
    <property type="entry name" value="adh_short"/>
    <property type="match status" value="1"/>
</dbReference>
<dbReference type="CDD" id="cd05334">
    <property type="entry name" value="DHPR_SDR_c_like"/>
    <property type="match status" value="1"/>
</dbReference>
<evidence type="ECO:0000256" key="4">
    <source>
        <dbReference type="ARBA" id="ARBA00023002"/>
    </source>
</evidence>
<evidence type="ECO:0000256" key="10">
    <source>
        <dbReference type="ARBA" id="ARBA00042518"/>
    </source>
</evidence>